<feature type="domain" description="Retroviral polymerase SH3-like" evidence="2">
    <location>
        <begin position="17"/>
        <end position="72"/>
    </location>
</feature>
<protein>
    <submittedName>
        <fullName evidence="3">Retrovirus-related pol polyprotein from transposon TNT 1-94</fullName>
    </submittedName>
</protein>
<feature type="region of interest" description="Disordered" evidence="1">
    <location>
        <begin position="933"/>
        <end position="1055"/>
    </location>
</feature>
<feature type="compositionally biased region" description="Polar residues" evidence="1">
    <location>
        <begin position="1301"/>
        <end position="1312"/>
    </location>
</feature>
<gene>
    <name evidence="3" type="ORF">Tco_0859384</name>
</gene>
<dbReference type="PANTHER" id="PTHR11439:SF442">
    <property type="entry name" value="CYSTEINE-RICH RLK (RECEPTOR-LIKE PROTEIN KINASE) 8"/>
    <property type="match status" value="1"/>
</dbReference>
<feature type="region of interest" description="Disordered" evidence="1">
    <location>
        <begin position="1295"/>
        <end position="1314"/>
    </location>
</feature>
<feature type="compositionally biased region" description="Acidic residues" evidence="1">
    <location>
        <begin position="1039"/>
        <end position="1048"/>
    </location>
</feature>
<accession>A0ABQ5BF54</accession>
<feature type="region of interest" description="Disordered" evidence="1">
    <location>
        <begin position="1323"/>
        <end position="1379"/>
    </location>
</feature>
<evidence type="ECO:0000313" key="4">
    <source>
        <dbReference type="Proteomes" id="UP001151760"/>
    </source>
</evidence>
<sequence>MQDKKMDLSFLHVFGLLCYPTNDHEDLGIFDAKADIGIFVGYAPEKKAFRIYNRRTWIISATIHVTFDELTAMASEQLSSEPGLQYMTPATSCSGLVSKSVSQQPCIPPNRYDWDHLFQPMFDEYFNPPTITVSPVQEVAAPRAKVLADSPVSISINQDAPSTSIPSSQEQEHSLIISQGFEESPKILTFHDDPLNESPQDSTSQGSSSNVIQIHTPFEHLGRWTKDHPIANVIGDPSRSVSTRKQLETDAMWCYFDAFLTLVEPKNFKQAMTEPSWIDAMQEEIHEFERLEVWELVPCPDKVFLIKLKWIYKVKTDDLAGGIFINQSKYASEIFKKYGLNSTDSVDTPMIKIKKLDEDLQGKQVDATLYRGMIGFLMYLTASRPDLNYAVCLCARYQAKPIEKHLKAVKWIFRYLNGTINMGLWYSKNTDMSLTAYADVNHAGCQDTRRSTSGNTQFLEAEYIALSGCCAQILWMRSQLTDYGFQFNKIPLYCDNKSTIALCCKNVQHSRAKHIDIRYHFIKEQVENRIVELYFVRTEYQLVDIFTKPLPQERFNFLIDKLGMKSMSLETLKRLEEETDEGWWLDIGKCNGRIPRGLTPIEPTFQVVLDAIALTPCYSAFLITADVHEVYMHQFWNSIYKHDNFYRFKLDKKKRFKLTLEVFRDIFQICPRVQGIDFDPLPSEEDNVSFLRELGHTREINSLNDVVVDQMNQPWRTFTTIINRGLSRKTSGHDKLRLSRAQILWGMYFQKNVDYVELLWEDFVYQINNRVYKKQEKMYYPRFTKVIIHHFLIQDKTLSWRNKIGMHTSKDDYLINILRFDSAKEATQIYGAVLPECAVPPKMAQKFKKASPSKKDSDLVPVDEEPVQKGKRVKRLAKKSTTKPAAGVVIREAPMETKSKSKEKVDVTRGKGIELLFEVALTKEAQMKKVRKKSLMDFHKTHPSGSGTVAEKPPRVEKITPTVTSEGTGENESDDDETQSDSVKGSDSQNQSEEHESDSEQQEEVKDDDKEEDEFVHTPSHTDDNLESKSDDTDREVVQDEDADDEMNDAQRGNENLETTQEQVIKDAHAIISTVTKKTEVPVTSSSCSSDLASKLLIFLDIPYADAEIVSPLDVHIHHEVPRTQAPTLLTIPVSVITESSPVYTNIPQSSQTFTPPPILTTPNPPPIIETTNPLSILPDFASVFRFNDRITTLEKEVAELKKDPLHTKSLTTRIKVQVKDQLPQILPKEVSNFAPPVIKKLIKESRDEVTLEKVSSQPHSTYEAASTLTEFGLKKILIDKMKKSKSYLAAPEHRDCYSKGTKSQTKPSGKSIQLEEPVFEVSDSDMPHDQEGNPSDNDDKHRKKDASRCEWFKKPTQPQEPTDPDWHEGKTPQKGPTQNWLMNLAASTSTDKLLKDFDELMSTPIDFSGYILNGLKIKNLTQ</sequence>
<dbReference type="CDD" id="cd09272">
    <property type="entry name" value="RNase_HI_RT_Ty1"/>
    <property type="match status" value="1"/>
</dbReference>
<dbReference type="Pfam" id="PF25597">
    <property type="entry name" value="SH3_retrovirus"/>
    <property type="match status" value="1"/>
</dbReference>
<evidence type="ECO:0000256" key="1">
    <source>
        <dbReference type="SAM" id="MobiDB-lite"/>
    </source>
</evidence>
<evidence type="ECO:0000259" key="2">
    <source>
        <dbReference type="Pfam" id="PF25597"/>
    </source>
</evidence>
<feature type="compositionally biased region" description="Basic residues" evidence="1">
    <location>
        <begin position="869"/>
        <end position="881"/>
    </location>
</feature>
<feature type="region of interest" description="Disordered" evidence="1">
    <location>
        <begin position="850"/>
        <end position="884"/>
    </location>
</feature>
<proteinExistence type="predicted"/>
<reference evidence="3" key="2">
    <citation type="submission" date="2022-01" db="EMBL/GenBank/DDBJ databases">
        <authorList>
            <person name="Yamashiro T."/>
            <person name="Shiraishi A."/>
            <person name="Satake H."/>
            <person name="Nakayama K."/>
        </authorList>
    </citation>
    <scope>NUCLEOTIDE SEQUENCE</scope>
</reference>
<dbReference type="InterPro" id="IPR057670">
    <property type="entry name" value="SH3_retrovirus"/>
</dbReference>
<organism evidence="3 4">
    <name type="scientific">Tanacetum coccineum</name>
    <dbReference type="NCBI Taxonomy" id="301880"/>
    <lineage>
        <taxon>Eukaryota</taxon>
        <taxon>Viridiplantae</taxon>
        <taxon>Streptophyta</taxon>
        <taxon>Embryophyta</taxon>
        <taxon>Tracheophyta</taxon>
        <taxon>Spermatophyta</taxon>
        <taxon>Magnoliopsida</taxon>
        <taxon>eudicotyledons</taxon>
        <taxon>Gunneridae</taxon>
        <taxon>Pentapetalae</taxon>
        <taxon>asterids</taxon>
        <taxon>campanulids</taxon>
        <taxon>Asterales</taxon>
        <taxon>Asteraceae</taxon>
        <taxon>Asteroideae</taxon>
        <taxon>Anthemideae</taxon>
        <taxon>Anthemidinae</taxon>
        <taxon>Tanacetum</taxon>
    </lineage>
</organism>
<name>A0ABQ5BF54_9ASTR</name>
<evidence type="ECO:0000313" key="3">
    <source>
        <dbReference type="EMBL" id="GJT12342.1"/>
    </source>
</evidence>
<keyword evidence="4" id="KW-1185">Reference proteome</keyword>
<reference evidence="3" key="1">
    <citation type="journal article" date="2022" name="Int. J. Mol. Sci.">
        <title>Draft Genome of Tanacetum Coccineum: Genomic Comparison of Closely Related Tanacetum-Family Plants.</title>
        <authorList>
            <person name="Yamashiro T."/>
            <person name="Shiraishi A."/>
            <person name="Nakayama K."/>
            <person name="Satake H."/>
        </authorList>
    </citation>
    <scope>NUCLEOTIDE SEQUENCE</scope>
</reference>
<feature type="compositionally biased region" description="Acidic residues" evidence="1">
    <location>
        <begin position="969"/>
        <end position="979"/>
    </location>
</feature>
<dbReference type="Proteomes" id="UP001151760">
    <property type="component" value="Unassembled WGS sequence"/>
</dbReference>
<feature type="compositionally biased region" description="Basic and acidic residues" evidence="1">
    <location>
        <begin position="1020"/>
        <end position="1038"/>
    </location>
</feature>
<dbReference type="PANTHER" id="PTHR11439">
    <property type="entry name" value="GAG-POL-RELATED RETROTRANSPOSON"/>
    <property type="match status" value="1"/>
</dbReference>
<dbReference type="EMBL" id="BQNB010013140">
    <property type="protein sequence ID" value="GJT12342.1"/>
    <property type="molecule type" value="Genomic_DNA"/>
</dbReference>
<comment type="caution">
    <text evidence="3">The sequence shown here is derived from an EMBL/GenBank/DDBJ whole genome shotgun (WGS) entry which is preliminary data.</text>
</comment>